<evidence type="ECO:0000313" key="1">
    <source>
        <dbReference type="EMBL" id="AFM12558.1"/>
    </source>
</evidence>
<accession>I4B5K1</accession>
<gene>
    <name evidence="1" type="ordered locus">Turpa_1911</name>
</gene>
<protein>
    <submittedName>
        <fullName evidence="1">Uncharacterized protein</fullName>
    </submittedName>
</protein>
<dbReference type="HOGENOM" id="CLU_3067380_0_0_12"/>
<keyword evidence="2" id="KW-1185">Reference proteome</keyword>
<dbReference type="KEGG" id="tpx:Turpa_1911"/>
<evidence type="ECO:0000313" key="2">
    <source>
        <dbReference type="Proteomes" id="UP000006048"/>
    </source>
</evidence>
<dbReference type="STRING" id="869212.Turpa_1911"/>
<dbReference type="EMBL" id="CP002959">
    <property type="protein sequence ID" value="AFM12558.1"/>
    <property type="molecule type" value="Genomic_DNA"/>
</dbReference>
<dbReference type="Proteomes" id="UP000006048">
    <property type="component" value="Chromosome"/>
</dbReference>
<proteinExistence type="predicted"/>
<organism evidence="1 2">
    <name type="scientific">Turneriella parva (strain ATCC BAA-1111 / DSM 21527 / NCTC 11395 / H)</name>
    <name type="common">Leptospira parva</name>
    <dbReference type="NCBI Taxonomy" id="869212"/>
    <lineage>
        <taxon>Bacteria</taxon>
        <taxon>Pseudomonadati</taxon>
        <taxon>Spirochaetota</taxon>
        <taxon>Spirochaetia</taxon>
        <taxon>Leptospirales</taxon>
        <taxon>Leptospiraceae</taxon>
        <taxon>Turneriella</taxon>
    </lineage>
</organism>
<reference evidence="1 2" key="1">
    <citation type="submission" date="2012-06" db="EMBL/GenBank/DDBJ databases">
        <title>The complete chromosome of genome of Turneriella parva DSM 21527.</title>
        <authorList>
            <consortium name="US DOE Joint Genome Institute (JGI-PGF)"/>
            <person name="Lucas S."/>
            <person name="Han J."/>
            <person name="Lapidus A."/>
            <person name="Bruce D."/>
            <person name="Goodwin L."/>
            <person name="Pitluck S."/>
            <person name="Peters L."/>
            <person name="Kyrpides N."/>
            <person name="Mavromatis K."/>
            <person name="Ivanova N."/>
            <person name="Mikhailova N."/>
            <person name="Chertkov O."/>
            <person name="Detter J.C."/>
            <person name="Tapia R."/>
            <person name="Han C."/>
            <person name="Land M."/>
            <person name="Hauser L."/>
            <person name="Markowitz V."/>
            <person name="Cheng J.-F."/>
            <person name="Hugenholtz P."/>
            <person name="Woyke T."/>
            <person name="Wu D."/>
            <person name="Gronow S."/>
            <person name="Wellnitz S."/>
            <person name="Brambilla E."/>
            <person name="Klenk H.-P."/>
            <person name="Eisen J.A."/>
        </authorList>
    </citation>
    <scope>NUCLEOTIDE SEQUENCE [LARGE SCALE GENOMIC DNA]</scope>
    <source>
        <strain evidence="2">ATCC BAA-1111 / DSM 21527 / NCTC 11395 / H</strain>
    </source>
</reference>
<name>I4B5K1_TURPD</name>
<sequence>MRIGGDILLQSQMVELPADLMQLQLRFTEKMLKATIAQKALQQATVAKIDVTA</sequence>
<dbReference type="AlphaFoldDB" id="I4B5K1"/>